<feature type="non-terminal residue" evidence="1">
    <location>
        <position position="163"/>
    </location>
</feature>
<accession>A0A0H5RHE0</accession>
<organism evidence="1">
    <name type="scientific">Spongospora subterranea</name>
    <dbReference type="NCBI Taxonomy" id="70186"/>
    <lineage>
        <taxon>Eukaryota</taxon>
        <taxon>Sar</taxon>
        <taxon>Rhizaria</taxon>
        <taxon>Endomyxa</taxon>
        <taxon>Phytomyxea</taxon>
        <taxon>Plasmodiophorida</taxon>
        <taxon>Plasmodiophoridae</taxon>
        <taxon>Spongospora</taxon>
    </lineage>
</organism>
<dbReference type="AlphaFoldDB" id="A0A0H5RHE0"/>
<name>A0A0H5RHE0_9EUKA</name>
<dbReference type="InterPro" id="IPR044926">
    <property type="entry name" value="RGS_subdomain_2"/>
</dbReference>
<dbReference type="InterPro" id="IPR036305">
    <property type="entry name" value="RGS_sf"/>
</dbReference>
<dbReference type="Gene3D" id="1.10.167.10">
    <property type="entry name" value="Regulator of G-protein Signalling 4, domain 2"/>
    <property type="match status" value="1"/>
</dbReference>
<dbReference type="EMBL" id="HACM01012505">
    <property type="protein sequence ID" value="CRZ12947.1"/>
    <property type="molecule type" value="Transcribed_RNA"/>
</dbReference>
<feature type="non-terminal residue" evidence="1">
    <location>
        <position position="1"/>
    </location>
</feature>
<evidence type="ECO:0000313" key="1">
    <source>
        <dbReference type="EMBL" id="CRZ12947.1"/>
    </source>
</evidence>
<protein>
    <submittedName>
        <fullName evidence="1">Uncharacterized protein</fullName>
    </submittedName>
</protein>
<dbReference type="SUPFAM" id="SSF48097">
    <property type="entry name" value="Regulator of G-protein signaling, RGS"/>
    <property type="match status" value="1"/>
</dbReference>
<sequence length="163" mass="18157">AENLLFFKAASLFRDEATKALDCSCSSPKSRHSTIERGSFRLKLESLTSITGAKSRDHRMMAFDLYKNYLAVGAPLEVNLSGEISADLHLLFDQVMSDGTVGKIVPEPEYQKICDPLLFESARKSIGLLIASDMLPRFKQDPKGKGIWADFRRVADAKKKSDK</sequence>
<reference evidence="1" key="1">
    <citation type="submission" date="2015-04" db="EMBL/GenBank/DDBJ databases">
        <title>The genome sequence of the plant pathogenic Rhizarian Plasmodiophora brassicae reveals insights in its biotrophic life cycle and the origin of chitin synthesis.</title>
        <authorList>
            <person name="Schwelm A."/>
            <person name="Fogelqvist J."/>
            <person name="Knaust A."/>
            <person name="Julke S."/>
            <person name="Lilja T."/>
            <person name="Dhandapani V."/>
            <person name="Bonilla-Rosso G."/>
            <person name="Karlsson M."/>
            <person name="Shevchenko A."/>
            <person name="Choi S.R."/>
            <person name="Kim H.G."/>
            <person name="Park J.Y."/>
            <person name="Lim Y.P."/>
            <person name="Ludwig-Muller J."/>
            <person name="Dixelius C."/>
        </authorList>
    </citation>
    <scope>NUCLEOTIDE SEQUENCE</scope>
    <source>
        <tissue evidence="1">Potato root galls</tissue>
    </source>
</reference>
<proteinExistence type="predicted"/>